<evidence type="ECO:0000256" key="11">
    <source>
        <dbReference type="SAM" id="Phobius"/>
    </source>
</evidence>
<evidence type="ECO:0000256" key="5">
    <source>
        <dbReference type="ARBA" id="ARBA00022692"/>
    </source>
</evidence>
<keyword evidence="8" id="KW-0406">Ion transport</keyword>
<name>A0ABT2MM09_9CYAN</name>
<proteinExistence type="inferred from homology"/>
<comment type="subcellular location">
    <subcellularLocation>
        <location evidence="1">Membrane</location>
        <topology evidence="1">Multi-pass membrane protein</topology>
    </subcellularLocation>
</comment>
<dbReference type="PANTHER" id="PTHR43562">
    <property type="entry name" value="NAPA-TYPE SODIUM/HYDROGEN ANTIPORTER"/>
    <property type="match status" value="1"/>
</dbReference>
<evidence type="ECO:0000256" key="2">
    <source>
        <dbReference type="ARBA" id="ARBA00005551"/>
    </source>
</evidence>
<dbReference type="Pfam" id="PF00999">
    <property type="entry name" value="Na_H_Exchanger"/>
    <property type="match status" value="1"/>
</dbReference>
<feature type="transmembrane region" description="Helical" evidence="11">
    <location>
        <begin position="423"/>
        <end position="456"/>
    </location>
</feature>
<dbReference type="InterPro" id="IPR006153">
    <property type="entry name" value="Cation/H_exchanger_TM"/>
</dbReference>
<feature type="transmembrane region" description="Helical" evidence="11">
    <location>
        <begin position="229"/>
        <end position="252"/>
    </location>
</feature>
<feature type="transmembrane region" description="Helical" evidence="11">
    <location>
        <begin position="264"/>
        <end position="288"/>
    </location>
</feature>
<protein>
    <submittedName>
        <fullName evidence="13">Cation:proton antiporter</fullName>
    </submittedName>
</protein>
<feature type="transmembrane region" description="Helical" evidence="11">
    <location>
        <begin position="46"/>
        <end position="66"/>
    </location>
</feature>
<keyword evidence="3" id="KW-0813">Transport</keyword>
<evidence type="ECO:0000256" key="7">
    <source>
        <dbReference type="ARBA" id="ARBA00023053"/>
    </source>
</evidence>
<dbReference type="InterPro" id="IPR038770">
    <property type="entry name" value="Na+/solute_symporter_sf"/>
</dbReference>
<evidence type="ECO:0000259" key="12">
    <source>
        <dbReference type="Pfam" id="PF00999"/>
    </source>
</evidence>
<organism evidence="13 14">
    <name type="scientific">Laspinema palackyanum D2a</name>
    <dbReference type="NCBI Taxonomy" id="2953684"/>
    <lineage>
        <taxon>Bacteria</taxon>
        <taxon>Bacillati</taxon>
        <taxon>Cyanobacteriota</taxon>
        <taxon>Cyanophyceae</taxon>
        <taxon>Oscillatoriophycideae</taxon>
        <taxon>Oscillatoriales</taxon>
        <taxon>Laspinemataceae</taxon>
        <taxon>Laspinema</taxon>
        <taxon>Laspinema palackyanum</taxon>
    </lineage>
</organism>
<keyword evidence="7" id="KW-0915">Sodium</keyword>
<comment type="similarity">
    <text evidence="2">Belongs to the monovalent cation:proton antiporter 2 (CPA2) transporter (TC 2.A.37) family.</text>
</comment>
<dbReference type="Proteomes" id="UP001525890">
    <property type="component" value="Unassembled WGS sequence"/>
</dbReference>
<evidence type="ECO:0000256" key="1">
    <source>
        <dbReference type="ARBA" id="ARBA00004141"/>
    </source>
</evidence>
<feature type="transmembrane region" description="Helical" evidence="11">
    <location>
        <begin position="169"/>
        <end position="191"/>
    </location>
</feature>
<evidence type="ECO:0000256" key="4">
    <source>
        <dbReference type="ARBA" id="ARBA00022449"/>
    </source>
</evidence>
<keyword evidence="9 11" id="KW-0472">Membrane</keyword>
<comment type="caution">
    <text evidence="13">The sequence shown here is derived from an EMBL/GenBank/DDBJ whole genome shotgun (WGS) entry which is preliminary data.</text>
</comment>
<evidence type="ECO:0000256" key="6">
    <source>
        <dbReference type="ARBA" id="ARBA00022989"/>
    </source>
</evidence>
<keyword evidence="4" id="KW-0050">Antiport</keyword>
<feature type="domain" description="Cation/H+ exchanger transmembrane" evidence="12">
    <location>
        <begin position="62"/>
        <end position="461"/>
    </location>
</feature>
<keyword evidence="14" id="KW-1185">Reference proteome</keyword>
<evidence type="ECO:0000313" key="14">
    <source>
        <dbReference type="Proteomes" id="UP001525890"/>
    </source>
</evidence>
<feature type="transmembrane region" description="Helical" evidence="11">
    <location>
        <begin position="300"/>
        <end position="332"/>
    </location>
</feature>
<evidence type="ECO:0000256" key="10">
    <source>
        <dbReference type="ARBA" id="ARBA00023201"/>
    </source>
</evidence>
<keyword evidence="6 11" id="KW-1133">Transmembrane helix</keyword>
<evidence type="ECO:0000256" key="3">
    <source>
        <dbReference type="ARBA" id="ARBA00022448"/>
    </source>
</evidence>
<evidence type="ECO:0000256" key="9">
    <source>
        <dbReference type="ARBA" id="ARBA00023136"/>
    </source>
</evidence>
<sequence length="479" mass="49263">MAESLTWVNSLTTTLFNSFLDQTLPLLATAGTEVAPAAHSVKVDEAIVVAGVLLSLVVIYLASKIGGEICARINLPPVLGDLVGGVIIGVSVLKLVVFPEGGEDASSSVLMNLLQRTTSLEPEALAATFAAQSEVIAILAELGVIILLFEIGLESELKELIKYGPQAAVVAVVGVVLPFGAGTLGLISLFHVATIPAIFAGAALTATSIGITAKVLAEIGRLGDKEGQIIIGAAVLDDILGIIVLAVVASLVKTGEVEITNIAYLIVSAGAFLIGVIILGRFLSPYYVAFVKELKTRGPLLITALIIAFVLSYVGAAIRLEAILGAFAAGLVLGETETQQELEEQVVPLADFFVPIFFVVVGAKTNLGVLNPAIPSNREGLIIAAFLIVVAIIGKVLAGFAVFGQPGINRLAIGIGMIPRGEVGLVFAGVGVASGALSPSLEAAIIMMVILTTFVAPPLLRVAFKDPLPETESAGSAPK</sequence>
<dbReference type="PANTHER" id="PTHR43562:SF3">
    <property type="entry name" value="SODIUM ION_PROTON EXCHANGER (EUROFUNG)"/>
    <property type="match status" value="1"/>
</dbReference>
<keyword evidence="5 11" id="KW-0812">Transmembrane</keyword>
<dbReference type="EMBL" id="JAMXFF010000005">
    <property type="protein sequence ID" value="MCT7965779.1"/>
    <property type="molecule type" value="Genomic_DNA"/>
</dbReference>
<evidence type="ECO:0000313" key="13">
    <source>
        <dbReference type="EMBL" id="MCT7965779.1"/>
    </source>
</evidence>
<feature type="transmembrane region" description="Helical" evidence="11">
    <location>
        <begin position="381"/>
        <end position="403"/>
    </location>
</feature>
<dbReference type="RefSeq" id="WP_368005454.1">
    <property type="nucleotide sequence ID" value="NZ_JAMXFF010000005.1"/>
</dbReference>
<evidence type="ECO:0000256" key="8">
    <source>
        <dbReference type="ARBA" id="ARBA00023065"/>
    </source>
</evidence>
<dbReference type="Gene3D" id="1.20.1530.20">
    <property type="match status" value="1"/>
</dbReference>
<reference evidence="13 14" key="1">
    <citation type="journal article" date="2022" name="Front. Microbiol.">
        <title>High genomic differentiation and limited gene flow indicate recent cryptic speciation within the genus Laspinema (cyanobacteria).</title>
        <authorList>
            <person name="Stanojkovic A."/>
            <person name="Skoupy S."/>
            <person name="Skaloud P."/>
            <person name="Dvorak P."/>
        </authorList>
    </citation>
    <scope>NUCLEOTIDE SEQUENCE [LARGE SCALE GENOMIC DNA]</scope>
    <source>
        <strain evidence="13 14">D2a</strain>
    </source>
</reference>
<feature type="transmembrane region" description="Helical" evidence="11">
    <location>
        <begin position="197"/>
        <end position="217"/>
    </location>
</feature>
<gene>
    <name evidence="13" type="ORF">NG799_05460</name>
</gene>
<keyword evidence="10" id="KW-0739">Sodium transport</keyword>
<accession>A0ABT2MM09</accession>
<feature type="transmembrane region" description="Helical" evidence="11">
    <location>
        <begin position="352"/>
        <end position="369"/>
    </location>
</feature>